<dbReference type="PANTHER" id="PTHR43252">
    <property type="entry name" value="TRANSCRIPTIONAL REGULATOR YQJI"/>
    <property type="match status" value="1"/>
</dbReference>
<dbReference type="Proteomes" id="UP000515733">
    <property type="component" value="Chromosome"/>
</dbReference>
<gene>
    <name evidence="2" type="ORF">DENOEST_3226</name>
</gene>
<feature type="domain" description="Transcription regulator PadR N-terminal" evidence="1">
    <location>
        <begin position="20"/>
        <end position="93"/>
    </location>
</feature>
<dbReference type="EMBL" id="LR778301">
    <property type="protein sequence ID" value="CAB1370380.1"/>
    <property type="molecule type" value="Genomic_DNA"/>
</dbReference>
<sequence>MQAMKPSADRARLTPTSYTLLGLLARRPWSAYELNKYMQLSALRRIWPRAESRIYEEPKKLVALRLAALTEEYQGARRRSVYRITAAGRRALSAWFAEPGADLVYEYEPLVKILNGDHCDNSALVALVEEVRRHARDEARQVIAACEQILAEGWRIPETAEHNGLIIGFIRENIEARLRWADAAEKRLGERQRGRSETAEGRARRWYREEIELLRALT</sequence>
<dbReference type="SUPFAM" id="SSF46785">
    <property type="entry name" value="Winged helix' DNA-binding domain"/>
    <property type="match status" value="1"/>
</dbReference>
<dbReference type="InterPro" id="IPR036390">
    <property type="entry name" value="WH_DNA-bd_sf"/>
</dbReference>
<dbReference type="AlphaFoldDB" id="A0A6S6Y4S8"/>
<accession>A0A6S6Y4S8</accession>
<proteinExistence type="predicted"/>
<name>A0A6S6Y4S8_9PROT</name>
<reference evidence="2 3" key="1">
    <citation type="submission" date="2020-03" db="EMBL/GenBank/DDBJ databases">
        <authorList>
            <consortium name="Genoscope - CEA"/>
            <person name="William W."/>
        </authorList>
    </citation>
    <scope>NUCLEOTIDE SEQUENCE [LARGE SCALE GENOMIC DNA]</scope>
    <source>
        <strain evidence="3">DSM 16959</strain>
    </source>
</reference>
<evidence type="ECO:0000313" key="3">
    <source>
        <dbReference type="Proteomes" id="UP000515733"/>
    </source>
</evidence>
<dbReference type="InterPro" id="IPR005149">
    <property type="entry name" value="Tscrpt_reg_PadR_N"/>
</dbReference>
<dbReference type="KEGG" id="doe:DENOEST_3226"/>
<evidence type="ECO:0000259" key="1">
    <source>
        <dbReference type="Pfam" id="PF03551"/>
    </source>
</evidence>
<dbReference type="PANTHER" id="PTHR43252:SF4">
    <property type="entry name" value="TRANSCRIPTIONAL REGULATORY PROTEIN"/>
    <property type="match status" value="1"/>
</dbReference>
<keyword evidence="3" id="KW-1185">Reference proteome</keyword>
<dbReference type="Pfam" id="PF03551">
    <property type="entry name" value="PadR"/>
    <property type="match status" value="1"/>
</dbReference>
<evidence type="ECO:0000313" key="2">
    <source>
        <dbReference type="EMBL" id="CAB1370380.1"/>
    </source>
</evidence>
<dbReference type="Gene3D" id="1.10.10.10">
    <property type="entry name" value="Winged helix-like DNA-binding domain superfamily/Winged helix DNA-binding domain"/>
    <property type="match status" value="1"/>
</dbReference>
<protein>
    <submittedName>
        <fullName evidence="2">Transcriptional regulator, PadR family (Modular protein)</fullName>
    </submittedName>
</protein>
<organism evidence="2 3">
    <name type="scientific">Denitratisoma oestradiolicum</name>
    <dbReference type="NCBI Taxonomy" id="311182"/>
    <lineage>
        <taxon>Bacteria</taxon>
        <taxon>Pseudomonadati</taxon>
        <taxon>Pseudomonadota</taxon>
        <taxon>Betaproteobacteria</taxon>
        <taxon>Nitrosomonadales</taxon>
        <taxon>Sterolibacteriaceae</taxon>
        <taxon>Denitratisoma</taxon>
    </lineage>
</organism>
<dbReference type="InterPro" id="IPR036388">
    <property type="entry name" value="WH-like_DNA-bd_sf"/>
</dbReference>